<sequence>MNEQSPVYEKLNWLLDGLLDRVPETLHVIVLSQDGLLLARSRDVSKDDADHMSALASGLHSLSQGAARRFHGGRVRQTVIEMENVLLLITAGGDGSRLALLASEKVDAGMAAYEMAKVVQQVGMHLGAAPRLEVAAGDQPR</sequence>
<reference evidence="2" key="1">
    <citation type="submission" date="2022-03" db="EMBL/GenBank/DDBJ databases">
        <authorList>
            <person name="Santos J.D.N."/>
            <person name="Kallscheuer N."/>
            <person name="Jogler C."/>
            <person name="Lage O.M."/>
        </authorList>
    </citation>
    <scope>NUCLEOTIDE SEQUENCE</scope>
    <source>
        <strain evidence="2">M600PL45_2</strain>
    </source>
</reference>
<dbReference type="SUPFAM" id="SSF103196">
    <property type="entry name" value="Roadblock/LC7 domain"/>
    <property type="match status" value="1"/>
</dbReference>
<reference evidence="2" key="2">
    <citation type="journal article" date="2023" name="Int. J. Syst. Evol. Microbiol.">
        <title>Streptomyces marispadix sp. nov., isolated from marine beach sediment of the Northern Coast of Portugal.</title>
        <authorList>
            <person name="dos Santos J.D.N."/>
            <person name="Vitorino I.R."/>
            <person name="Kallscheuer N."/>
            <person name="Srivastava A."/>
            <person name="Krautwurst S."/>
            <person name="Marz M."/>
            <person name="Jogler C."/>
            <person name="Lobo Da Cunha A."/>
            <person name="Catita J."/>
            <person name="Goncalves H."/>
            <person name="Gonzalez I."/>
            <person name="Reyes F."/>
            <person name="Lage O.M."/>
        </authorList>
    </citation>
    <scope>NUCLEOTIDE SEQUENCE</scope>
    <source>
        <strain evidence="2">M600PL45_2</strain>
    </source>
</reference>
<keyword evidence="3" id="KW-1185">Reference proteome</keyword>
<dbReference type="Gene3D" id="3.30.450.30">
    <property type="entry name" value="Dynein light chain 2a, cytoplasmic"/>
    <property type="match status" value="1"/>
</dbReference>
<comment type="caution">
    <text evidence="2">The sequence shown here is derived from an EMBL/GenBank/DDBJ whole genome shotgun (WGS) entry which is preliminary data.</text>
</comment>
<proteinExistence type="predicted"/>
<dbReference type="InterPro" id="IPR053141">
    <property type="entry name" value="Mycobact_SerProt_Inhib_Rv3364c"/>
</dbReference>
<evidence type="ECO:0000313" key="3">
    <source>
        <dbReference type="Proteomes" id="UP001166784"/>
    </source>
</evidence>
<dbReference type="RefSeq" id="WP_241061290.1">
    <property type="nucleotide sequence ID" value="NZ_JAKWJU010000002.1"/>
</dbReference>
<dbReference type="SMART" id="SM00960">
    <property type="entry name" value="Robl_LC7"/>
    <property type="match status" value="1"/>
</dbReference>
<evidence type="ECO:0000259" key="1">
    <source>
        <dbReference type="SMART" id="SM00960"/>
    </source>
</evidence>
<feature type="domain" description="Roadblock/LAMTOR2" evidence="1">
    <location>
        <begin position="12"/>
        <end position="102"/>
    </location>
</feature>
<accession>A0ABS9T231</accession>
<gene>
    <name evidence="2" type="ORF">MMA15_18835</name>
</gene>
<organism evidence="2 3">
    <name type="scientific">Streptomyces marispadix</name>
    <dbReference type="NCBI Taxonomy" id="2922868"/>
    <lineage>
        <taxon>Bacteria</taxon>
        <taxon>Bacillati</taxon>
        <taxon>Actinomycetota</taxon>
        <taxon>Actinomycetes</taxon>
        <taxon>Kitasatosporales</taxon>
        <taxon>Streptomycetaceae</taxon>
        <taxon>Streptomyces</taxon>
    </lineage>
</organism>
<dbReference type="Pfam" id="PF03259">
    <property type="entry name" value="Robl_LC7"/>
    <property type="match status" value="1"/>
</dbReference>
<dbReference type="InterPro" id="IPR004942">
    <property type="entry name" value="Roadblock/LAMTOR2_dom"/>
</dbReference>
<name>A0ABS9T231_9ACTN</name>
<evidence type="ECO:0000313" key="2">
    <source>
        <dbReference type="EMBL" id="MCH6162366.1"/>
    </source>
</evidence>
<protein>
    <submittedName>
        <fullName evidence="2">Roadblock/LC7 domain-containing protein</fullName>
    </submittedName>
</protein>
<dbReference type="PANTHER" id="PTHR36222">
    <property type="entry name" value="SERINE PROTEASE INHIBITOR RV3364C"/>
    <property type="match status" value="1"/>
</dbReference>
<dbReference type="EMBL" id="JAKWJU010000002">
    <property type="protein sequence ID" value="MCH6162366.1"/>
    <property type="molecule type" value="Genomic_DNA"/>
</dbReference>
<dbReference type="PANTHER" id="PTHR36222:SF1">
    <property type="entry name" value="SERINE PROTEASE INHIBITOR RV3364C"/>
    <property type="match status" value="1"/>
</dbReference>
<dbReference type="Proteomes" id="UP001166784">
    <property type="component" value="Unassembled WGS sequence"/>
</dbReference>